<feature type="domain" description="DUF3298" evidence="1">
    <location>
        <begin position="170"/>
        <end position="243"/>
    </location>
</feature>
<comment type="caution">
    <text evidence="2">The sequence shown here is derived from an EMBL/GenBank/DDBJ whole genome shotgun (WGS) entry which is preliminary data.</text>
</comment>
<name>A0A3D0KGU8_9GAMM</name>
<dbReference type="Pfam" id="PF11738">
    <property type="entry name" value="DUF3298"/>
    <property type="match status" value="1"/>
</dbReference>
<dbReference type="EMBL" id="DOTR01000059">
    <property type="protein sequence ID" value="HCA02797.1"/>
    <property type="molecule type" value="Genomic_DNA"/>
</dbReference>
<sequence>MLRYSFGLTVIGLLLLGGCQSSDDASAESLTLASKAVEKEYIAPECQAEQCSTVTVSALAFPQSAELTEQLQKRLLTLAMGITEEDALPADSWEAYAQNFFELAEEDNRTSPGAMTSEAVLEAKVYGQHNDLLILELSSYVYHAGQAHGLPMTEFMVIDERQLRVVDPDDMLLEGQQGAFQALLDQAHQRWIEEMGHDEQFALNWPLSESRNIAPLATAWEVKYNVYEIAPYAAGQPVLTIPLDALEGIAKPRYLGQ</sequence>
<dbReference type="PROSITE" id="PS51257">
    <property type="entry name" value="PROKAR_LIPOPROTEIN"/>
    <property type="match status" value="1"/>
</dbReference>
<evidence type="ECO:0000259" key="1">
    <source>
        <dbReference type="Pfam" id="PF11738"/>
    </source>
</evidence>
<proteinExistence type="predicted"/>
<evidence type="ECO:0000313" key="2">
    <source>
        <dbReference type="EMBL" id="HCA02797.1"/>
    </source>
</evidence>
<dbReference type="Gene3D" id="3.30.565.40">
    <property type="entry name" value="Fervidobacterium nodosum Rt17-B1 like"/>
    <property type="match status" value="1"/>
</dbReference>
<accession>A0A3D0KGU8</accession>
<dbReference type="Gene3D" id="3.90.640.20">
    <property type="entry name" value="Heat-shock cognate protein, ATPase"/>
    <property type="match status" value="1"/>
</dbReference>
<dbReference type="InterPro" id="IPR037126">
    <property type="entry name" value="PdaC/RsiV-like_sf"/>
</dbReference>
<dbReference type="InterPro" id="IPR021729">
    <property type="entry name" value="DUF3298"/>
</dbReference>
<protein>
    <submittedName>
        <fullName evidence="2">DUF3298 domain-containing protein</fullName>
    </submittedName>
</protein>
<gene>
    <name evidence="2" type="ORF">DEO68_11580</name>
</gene>
<organism evidence="2">
    <name type="scientific">Halomonas campaniensis</name>
    <dbReference type="NCBI Taxonomy" id="213554"/>
    <lineage>
        <taxon>Bacteria</taxon>
        <taxon>Pseudomonadati</taxon>
        <taxon>Pseudomonadota</taxon>
        <taxon>Gammaproteobacteria</taxon>
        <taxon>Oceanospirillales</taxon>
        <taxon>Halomonadaceae</taxon>
        <taxon>Halomonas</taxon>
    </lineage>
</organism>
<reference evidence="2" key="1">
    <citation type="journal article" date="2018" name="Nat. Biotechnol.">
        <title>A standardized bacterial taxonomy based on genome phylogeny substantially revises the tree of life.</title>
        <authorList>
            <person name="Parks D.H."/>
            <person name="Chuvochina M."/>
            <person name="Waite D.W."/>
            <person name="Rinke C."/>
            <person name="Skarshewski A."/>
            <person name="Chaumeil P.A."/>
            <person name="Hugenholtz P."/>
        </authorList>
    </citation>
    <scope>NUCLEOTIDE SEQUENCE [LARGE SCALE GENOMIC DNA]</scope>
    <source>
        <strain evidence="2">UBA11284</strain>
    </source>
</reference>
<dbReference type="AlphaFoldDB" id="A0A3D0KGU8"/>